<protein>
    <recommendedName>
        <fullName evidence="2">histidine kinase</fullName>
        <ecNumber evidence="2">2.7.13.3</ecNumber>
    </recommendedName>
</protein>
<keyword evidence="8" id="KW-0902">Two-component regulatory system</keyword>
<evidence type="ECO:0000313" key="12">
    <source>
        <dbReference type="EMBL" id="VEG73637.1"/>
    </source>
</evidence>
<evidence type="ECO:0000256" key="1">
    <source>
        <dbReference type="ARBA" id="ARBA00000085"/>
    </source>
</evidence>
<dbReference type="KEGG" id="asla:NCTC11923_00246"/>
<dbReference type="GO" id="GO:0000155">
    <property type="term" value="F:phosphorelay sensor kinase activity"/>
    <property type="evidence" value="ECO:0007669"/>
    <property type="project" value="InterPro"/>
</dbReference>
<dbReference type="STRING" id="1278298.GCA_000428685_01567"/>
<feature type="region of interest" description="Disordered" evidence="9">
    <location>
        <begin position="303"/>
        <end position="322"/>
    </location>
</feature>
<evidence type="ECO:0000313" key="13">
    <source>
        <dbReference type="Proteomes" id="UP000276899"/>
    </source>
</evidence>
<evidence type="ECO:0000259" key="11">
    <source>
        <dbReference type="Pfam" id="PF07730"/>
    </source>
</evidence>
<keyword evidence="6 12" id="KW-0418">Kinase</keyword>
<feature type="domain" description="Signal transduction histidine kinase subgroup 3 dimerisation and phosphoacceptor" evidence="11">
    <location>
        <begin position="66"/>
        <end position="129"/>
    </location>
</feature>
<evidence type="ECO:0000256" key="3">
    <source>
        <dbReference type="ARBA" id="ARBA00022553"/>
    </source>
</evidence>
<evidence type="ECO:0000256" key="6">
    <source>
        <dbReference type="ARBA" id="ARBA00022777"/>
    </source>
</evidence>
<evidence type="ECO:0000256" key="8">
    <source>
        <dbReference type="ARBA" id="ARBA00023012"/>
    </source>
</evidence>
<dbReference type="PANTHER" id="PTHR24421">
    <property type="entry name" value="NITRATE/NITRITE SENSOR PROTEIN NARX-RELATED"/>
    <property type="match status" value="1"/>
</dbReference>
<evidence type="ECO:0000256" key="9">
    <source>
        <dbReference type="SAM" id="MobiDB-lite"/>
    </source>
</evidence>
<dbReference type="InterPro" id="IPR036890">
    <property type="entry name" value="HATPase_C_sf"/>
</dbReference>
<sequence length="322" mass="33224">MTACAVVIAGMTLVAVPDPALWVRLAWWALLILVMGGALWLRRRDRLAYERALAQAAAAQAVAQDRLAIARELHDVVSGGLGAITVRAAVAQRLETGPEGLRTALADVESASREATDGLRRMLDVLRDEDAARSVPVAPVAASPAPTALDPAPDSGAGPDPAGLWAEMEVAVRRARRNGLTVDVSWQGEPWAVEQGPGPIALPAPPAPPALREAAVGVVCEALANTARHAGPVRVNLDLRWEPGWLRIAVLDDGPAQGWTPRPGTGRGLRGMRERIEALGGRLSAGPRDDGDPGFGVVALLPAGAPGRSGSAGGGSIGGGRA</sequence>
<dbReference type="SUPFAM" id="SSF55874">
    <property type="entry name" value="ATPase domain of HSP90 chaperone/DNA topoisomerase II/histidine kinase"/>
    <property type="match status" value="1"/>
</dbReference>
<dbReference type="AlphaFoldDB" id="A0A448K9S6"/>
<feature type="transmembrane region" description="Helical" evidence="10">
    <location>
        <begin position="25"/>
        <end position="41"/>
    </location>
</feature>
<feature type="compositionally biased region" description="Gly residues" evidence="9">
    <location>
        <begin position="310"/>
        <end position="322"/>
    </location>
</feature>
<dbReference type="Proteomes" id="UP000276899">
    <property type="component" value="Chromosome"/>
</dbReference>
<keyword evidence="4" id="KW-0808">Transferase</keyword>
<keyword evidence="7" id="KW-0067">ATP-binding</keyword>
<dbReference type="EC" id="2.7.13.3" evidence="2"/>
<evidence type="ECO:0000256" key="4">
    <source>
        <dbReference type="ARBA" id="ARBA00022679"/>
    </source>
</evidence>
<evidence type="ECO:0000256" key="5">
    <source>
        <dbReference type="ARBA" id="ARBA00022741"/>
    </source>
</evidence>
<evidence type="ECO:0000256" key="10">
    <source>
        <dbReference type="SAM" id="Phobius"/>
    </source>
</evidence>
<dbReference type="Gene3D" id="1.20.5.1930">
    <property type="match status" value="1"/>
</dbReference>
<dbReference type="EMBL" id="LR134363">
    <property type="protein sequence ID" value="VEG73637.1"/>
    <property type="molecule type" value="Genomic_DNA"/>
</dbReference>
<name>A0A448K9S6_9ACTO</name>
<reference evidence="12 13" key="1">
    <citation type="submission" date="2018-12" db="EMBL/GenBank/DDBJ databases">
        <authorList>
            <consortium name="Pathogen Informatics"/>
        </authorList>
    </citation>
    <scope>NUCLEOTIDE SEQUENCE [LARGE SCALE GENOMIC DNA]</scope>
    <source>
        <strain evidence="12 13">NCTC11923</strain>
    </source>
</reference>
<keyword evidence="10" id="KW-1133">Transmembrane helix</keyword>
<dbReference type="InterPro" id="IPR011712">
    <property type="entry name" value="Sig_transdc_His_kin_sub3_dim/P"/>
</dbReference>
<dbReference type="GO" id="GO:0046983">
    <property type="term" value="F:protein dimerization activity"/>
    <property type="evidence" value="ECO:0007669"/>
    <property type="project" value="InterPro"/>
</dbReference>
<dbReference type="CDD" id="cd16917">
    <property type="entry name" value="HATPase_UhpB-NarQ-NarX-like"/>
    <property type="match status" value="1"/>
</dbReference>
<gene>
    <name evidence="12" type="ORF">NCTC11923_00246</name>
</gene>
<evidence type="ECO:0000256" key="7">
    <source>
        <dbReference type="ARBA" id="ARBA00022840"/>
    </source>
</evidence>
<comment type="catalytic activity">
    <reaction evidence="1">
        <text>ATP + protein L-histidine = ADP + protein N-phospho-L-histidine.</text>
        <dbReference type="EC" id="2.7.13.3"/>
    </reaction>
</comment>
<proteinExistence type="predicted"/>
<organism evidence="12 13">
    <name type="scientific">Actinomyces slackii</name>
    <dbReference type="NCBI Taxonomy" id="52774"/>
    <lineage>
        <taxon>Bacteria</taxon>
        <taxon>Bacillati</taxon>
        <taxon>Actinomycetota</taxon>
        <taxon>Actinomycetes</taxon>
        <taxon>Actinomycetales</taxon>
        <taxon>Actinomycetaceae</taxon>
        <taxon>Actinomyces</taxon>
    </lineage>
</organism>
<keyword evidence="3" id="KW-0597">Phosphoprotein</keyword>
<keyword evidence="13" id="KW-1185">Reference proteome</keyword>
<keyword evidence="10" id="KW-0472">Membrane</keyword>
<dbReference type="GO" id="GO:0005524">
    <property type="term" value="F:ATP binding"/>
    <property type="evidence" value="ECO:0007669"/>
    <property type="project" value="UniProtKB-KW"/>
</dbReference>
<dbReference type="Gene3D" id="3.30.565.10">
    <property type="entry name" value="Histidine kinase-like ATPase, C-terminal domain"/>
    <property type="match status" value="1"/>
</dbReference>
<keyword evidence="5" id="KW-0547">Nucleotide-binding</keyword>
<evidence type="ECO:0000256" key="2">
    <source>
        <dbReference type="ARBA" id="ARBA00012438"/>
    </source>
</evidence>
<feature type="region of interest" description="Disordered" evidence="9">
    <location>
        <begin position="136"/>
        <end position="158"/>
    </location>
</feature>
<dbReference type="Pfam" id="PF07730">
    <property type="entry name" value="HisKA_3"/>
    <property type="match status" value="1"/>
</dbReference>
<dbReference type="GO" id="GO:0016020">
    <property type="term" value="C:membrane"/>
    <property type="evidence" value="ECO:0007669"/>
    <property type="project" value="InterPro"/>
</dbReference>
<keyword evidence="10" id="KW-0812">Transmembrane</keyword>
<accession>A0A448K9S6</accession>
<dbReference type="InterPro" id="IPR050482">
    <property type="entry name" value="Sensor_HK_TwoCompSys"/>
</dbReference>
<dbReference type="PANTHER" id="PTHR24421:SF10">
    <property type="entry name" value="NITRATE_NITRITE SENSOR PROTEIN NARQ"/>
    <property type="match status" value="1"/>
</dbReference>